<reference evidence="1 2" key="1">
    <citation type="journal article" date="2012" name="Front. Microbiol.">
        <title>Complete genome of Ignavibacterium album, a metabolically versatile, flagellated, facultative anaerobe from the phylum Chlorobi.</title>
        <authorList>
            <person name="Liu Z."/>
            <person name="Frigaard N.-U."/>
            <person name="Vogl K."/>
            <person name="Iino T."/>
            <person name="Ohkuma M."/>
            <person name="Overmann J."/>
            <person name="Bryant D.A."/>
        </authorList>
    </citation>
    <scope>NUCLEOTIDE SEQUENCE [LARGE SCALE GENOMIC DNA]</scope>
    <source>
        <strain evidence="2">DSM 19864 / JCM 16511 / NBRC 101810 / Mat9-16</strain>
    </source>
</reference>
<evidence type="ECO:0000313" key="1">
    <source>
        <dbReference type="EMBL" id="AFH48936.1"/>
    </source>
</evidence>
<gene>
    <name evidence="1" type="ordered locus">IALB_1225</name>
</gene>
<sequence length="76" mass="8485">MLLRLNSTIPLHFVSLGTSGSIKTDEMELPVGEPIQSQFNYGSIKTHTSVVCRELATTVSIPLWPACCRQVRLKQR</sequence>
<organism evidence="1 2">
    <name type="scientific">Ignavibacterium album (strain DSM 19864 / JCM 16511 / NBRC 101810 / Mat9-16)</name>
    <dbReference type="NCBI Taxonomy" id="945713"/>
    <lineage>
        <taxon>Bacteria</taxon>
        <taxon>Pseudomonadati</taxon>
        <taxon>Ignavibacteriota</taxon>
        <taxon>Ignavibacteria</taxon>
        <taxon>Ignavibacteriales</taxon>
        <taxon>Ignavibacteriaceae</taxon>
        <taxon>Ignavibacterium</taxon>
    </lineage>
</organism>
<dbReference type="AlphaFoldDB" id="I0AIX9"/>
<protein>
    <submittedName>
        <fullName evidence="1">Uncharacterized protein</fullName>
    </submittedName>
</protein>
<dbReference type="KEGG" id="ial:IALB_1225"/>
<name>I0AIX9_IGNAJ</name>
<dbReference type="HOGENOM" id="CLU_2649560_0_0_10"/>
<dbReference type="Proteomes" id="UP000007394">
    <property type="component" value="Chromosome"/>
</dbReference>
<accession>I0AIX9</accession>
<keyword evidence="2" id="KW-1185">Reference proteome</keyword>
<dbReference type="EMBL" id="CP003418">
    <property type="protein sequence ID" value="AFH48936.1"/>
    <property type="molecule type" value="Genomic_DNA"/>
</dbReference>
<evidence type="ECO:0000313" key="2">
    <source>
        <dbReference type="Proteomes" id="UP000007394"/>
    </source>
</evidence>
<proteinExistence type="predicted"/>